<dbReference type="Proteomes" id="UP000321960">
    <property type="component" value="Unassembled WGS sequence"/>
</dbReference>
<comment type="caution">
    <text evidence="7">The sequence shown here is derived from an EMBL/GenBank/DDBJ whole genome shotgun (WGS) entry which is preliminary data.</text>
</comment>
<dbReference type="EMBL" id="BJZU01000175">
    <property type="protein sequence ID" value="GEP07701.1"/>
    <property type="molecule type" value="Genomic_DNA"/>
</dbReference>
<reference evidence="8" key="4">
    <citation type="submission" date="2023-01" db="EMBL/GenBank/DDBJ databases">
        <title>Draft genome sequence of Methylobacterium oxalidis strain NBRC 107715.</title>
        <authorList>
            <person name="Sun Q."/>
            <person name="Mori K."/>
        </authorList>
    </citation>
    <scope>NUCLEOTIDE SEQUENCE</scope>
    <source>
        <strain evidence="8">NBRC 107715</strain>
    </source>
</reference>
<dbReference type="SUPFAM" id="SSF53041">
    <property type="entry name" value="Resolvase-like"/>
    <property type="match status" value="1"/>
</dbReference>
<organism evidence="7 9">
    <name type="scientific">Methylobacterium oxalidis</name>
    <dbReference type="NCBI Taxonomy" id="944322"/>
    <lineage>
        <taxon>Bacteria</taxon>
        <taxon>Pseudomonadati</taxon>
        <taxon>Pseudomonadota</taxon>
        <taxon>Alphaproteobacteria</taxon>
        <taxon>Hyphomicrobiales</taxon>
        <taxon>Methylobacteriaceae</taxon>
        <taxon>Methylobacterium</taxon>
    </lineage>
</organism>
<dbReference type="AlphaFoldDB" id="A0A512JCP3"/>
<reference evidence="8" key="1">
    <citation type="journal article" date="2014" name="Int. J. Syst. Evol. Microbiol.">
        <title>Complete genome of a new Firmicutes species belonging to the dominant human colonic microbiota ('Ruminococcus bicirculans') reveals two chromosomes and a selective capacity to utilize plant glucans.</title>
        <authorList>
            <consortium name="NISC Comparative Sequencing Program"/>
            <person name="Wegmann U."/>
            <person name="Louis P."/>
            <person name="Goesmann A."/>
            <person name="Henrissat B."/>
            <person name="Duncan S.H."/>
            <person name="Flint H.J."/>
        </authorList>
    </citation>
    <scope>NUCLEOTIDE SEQUENCE</scope>
    <source>
        <strain evidence="8">NBRC 107715</strain>
    </source>
</reference>
<evidence type="ECO:0000256" key="3">
    <source>
        <dbReference type="ARBA" id="ARBA00023172"/>
    </source>
</evidence>
<evidence type="ECO:0000256" key="1">
    <source>
        <dbReference type="ARBA" id="ARBA00022908"/>
    </source>
</evidence>
<dbReference type="CDD" id="cd00338">
    <property type="entry name" value="Ser_Recombinase"/>
    <property type="match status" value="1"/>
</dbReference>
<evidence type="ECO:0000313" key="9">
    <source>
        <dbReference type="Proteomes" id="UP000321960"/>
    </source>
</evidence>
<evidence type="ECO:0000313" key="7">
    <source>
        <dbReference type="EMBL" id="GEP07701.1"/>
    </source>
</evidence>
<accession>A0A512JCP3</accession>
<keyword evidence="10" id="KW-1185">Reference proteome</keyword>
<dbReference type="EMBL" id="BSPK01000106">
    <property type="protein sequence ID" value="GLS66505.1"/>
    <property type="molecule type" value="Genomic_DNA"/>
</dbReference>
<reference evidence="7 9" key="3">
    <citation type="submission" date="2019-07" db="EMBL/GenBank/DDBJ databases">
        <title>Whole genome shotgun sequence of Methylobacterium oxalidis NBRC 107715.</title>
        <authorList>
            <person name="Hosoyama A."/>
            <person name="Uohara A."/>
            <person name="Ohji S."/>
            <person name="Ichikawa N."/>
        </authorList>
    </citation>
    <scope>NUCLEOTIDE SEQUENCE [LARGE SCALE GENOMIC DNA]</scope>
    <source>
        <strain evidence="7 9">NBRC 107715</strain>
    </source>
</reference>
<feature type="active site" description="O-(5'-phospho-DNA)-serine intermediate" evidence="4 5">
    <location>
        <position position="13"/>
    </location>
</feature>
<dbReference type="InterPro" id="IPR050639">
    <property type="entry name" value="SSR_resolvase"/>
</dbReference>
<name>A0A512JCP3_9HYPH</name>
<dbReference type="SMART" id="SM00857">
    <property type="entry name" value="Resolvase"/>
    <property type="match status" value="1"/>
</dbReference>
<dbReference type="Gene3D" id="3.40.50.1390">
    <property type="entry name" value="Resolvase, N-terminal catalytic domain"/>
    <property type="match status" value="1"/>
</dbReference>
<dbReference type="GO" id="GO:0000150">
    <property type="term" value="F:DNA strand exchange activity"/>
    <property type="evidence" value="ECO:0007669"/>
    <property type="project" value="InterPro"/>
</dbReference>
<dbReference type="InterPro" id="IPR036162">
    <property type="entry name" value="Resolvase-like_N_sf"/>
</dbReference>
<dbReference type="InterPro" id="IPR006119">
    <property type="entry name" value="Resolv_N"/>
</dbReference>
<dbReference type="PANTHER" id="PTHR30461">
    <property type="entry name" value="DNA-INVERTASE FROM LAMBDOID PROPHAGE"/>
    <property type="match status" value="1"/>
</dbReference>
<dbReference type="RefSeq" id="WP_238179858.1">
    <property type="nucleotide sequence ID" value="NZ_BJZU01000175.1"/>
</dbReference>
<proteinExistence type="predicted"/>
<gene>
    <name evidence="8" type="ORF">GCM10007888_48880</name>
    <name evidence="7" type="ORF">MOX02_57390</name>
</gene>
<evidence type="ECO:0000313" key="10">
    <source>
        <dbReference type="Proteomes" id="UP001156856"/>
    </source>
</evidence>
<dbReference type="PANTHER" id="PTHR30461:SF23">
    <property type="entry name" value="DNA RECOMBINASE-RELATED"/>
    <property type="match status" value="1"/>
</dbReference>
<evidence type="ECO:0000256" key="5">
    <source>
        <dbReference type="PROSITE-ProRule" id="PRU10137"/>
    </source>
</evidence>
<feature type="domain" description="Resolvase/invertase-type recombinase catalytic" evidence="6">
    <location>
        <begin position="5"/>
        <end position="154"/>
    </location>
</feature>
<dbReference type="GO" id="GO:0015074">
    <property type="term" value="P:DNA integration"/>
    <property type="evidence" value="ECO:0007669"/>
    <property type="project" value="UniProtKB-KW"/>
</dbReference>
<keyword evidence="1" id="KW-0229">DNA integration</keyword>
<dbReference type="PROSITE" id="PS00397">
    <property type="entry name" value="RECOMBINASES_1"/>
    <property type="match status" value="1"/>
</dbReference>
<dbReference type="InterPro" id="IPR006118">
    <property type="entry name" value="Recombinase_CS"/>
</dbReference>
<sequence length="180" mass="19400">MAEGGVAFYARVSSEAQAREHTIDSQVAALHERIAADGSRIAPDNGYVDEGQSGASLVRPAMERLRDAVAAGAIECLYVLAPDRLARRHAHQALLMEEFRRAGVSVIFLYRPIGASPEDDLLLQIQGVIAEYERAQILERGRARSARWLARPTAIGTSPAIKAVGLPGSRSCPRRPASCA</sequence>
<evidence type="ECO:0000313" key="8">
    <source>
        <dbReference type="EMBL" id="GLS66505.1"/>
    </source>
</evidence>
<evidence type="ECO:0000256" key="2">
    <source>
        <dbReference type="ARBA" id="ARBA00023125"/>
    </source>
</evidence>
<protein>
    <recommendedName>
        <fullName evidence="6">Resolvase/invertase-type recombinase catalytic domain-containing protein</fullName>
    </recommendedName>
</protein>
<evidence type="ECO:0000259" key="6">
    <source>
        <dbReference type="PROSITE" id="PS51736"/>
    </source>
</evidence>
<dbReference type="Proteomes" id="UP001156856">
    <property type="component" value="Unassembled WGS sequence"/>
</dbReference>
<evidence type="ECO:0000256" key="4">
    <source>
        <dbReference type="PIRSR" id="PIRSR606118-50"/>
    </source>
</evidence>
<reference evidence="10" key="2">
    <citation type="journal article" date="2019" name="Int. J. Syst. Evol. Microbiol.">
        <title>The Global Catalogue of Microorganisms (GCM) 10K type strain sequencing project: providing services to taxonomists for standard genome sequencing and annotation.</title>
        <authorList>
            <consortium name="The Broad Institute Genomics Platform"/>
            <consortium name="The Broad Institute Genome Sequencing Center for Infectious Disease"/>
            <person name="Wu L."/>
            <person name="Ma J."/>
        </authorList>
    </citation>
    <scope>NUCLEOTIDE SEQUENCE [LARGE SCALE GENOMIC DNA]</scope>
    <source>
        <strain evidence="10">NBRC 107715</strain>
    </source>
</reference>
<dbReference type="PROSITE" id="PS51736">
    <property type="entry name" value="RECOMBINASES_3"/>
    <property type="match status" value="1"/>
</dbReference>
<keyword evidence="3" id="KW-0233">DNA recombination</keyword>
<dbReference type="Pfam" id="PF00239">
    <property type="entry name" value="Resolvase"/>
    <property type="match status" value="1"/>
</dbReference>
<keyword evidence="2" id="KW-0238">DNA-binding</keyword>
<dbReference type="GO" id="GO:0003677">
    <property type="term" value="F:DNA binding"/>
    <property type="evidence" value="ECO:0007669"/>
    <property type="project" value="UniProtKB-KW"/>
</dbReference>